<gene>
    <name evidence="9" type="ORF">SmJEL517_g02687</name>
</gene>
<evidence type="ECO:0000256" key="4">
    <source>
        <dbReference type="ARBA" id="ARBA00022448"/>
    </source>
</evidence>
<evidence type="ECO:0000256" key="1">
    <source>
        <dbReference type="ARBA" id="ARBA00004395"/>
    </source>
</evidence>
<dbReference type="Proteomes" id="UP000319731">
    <property type="component" value="Unassembled WGS sequence"/>
</dbReference>
<evidence type="ECO:0000256" key="8">
    <source>
        <dbReference type="ARBA" id="ARBA00031345"/>
    </source>
</evidence>
<dbReference type="GO" id="GO:0006886">
    <property type="term" value="P:intracellular protein transport"/>
    <property type="evidence" value="ECO:0007669"/>
    <property type="project" value="InterPro"/>
</dbReference>
<evidence type="ECO:0000256" key="2">
    <source>
        <dbReference type="ARBA" id="ARBA00005831"/>
    </source>
</evidence>
<evidence type="ECO:0000256" key="5">
    <source>
        <dbReference type="ARBA" id="ARBA00022927"/>
    </source>
</evidence>
<reference evidence="9 10" key="1">
    <citation type="journal article" date="2019" name="Sci. Rep.">
        <title>Comparative genomics of chytrid fungi reveal insights into the obligate biotrophic and pathogenic lifestyle of Synchytrium endobioticum.</title>
        <authorList>
            <person name="van de Vossenberg B.T.L.H."/>
            <person name="Warris S."/>
            <person name="Nguyen H.D.T."/>
            <person name="van Gent-Pelzer M.P.E."/>
            <person name="Joly D.L."/>
            <person name="van de Geest H.C."/>
            <person name="Bonants P.J.M."/>
            <person name="Smith D.S."/>
            <person name="Levesque C.A."/>
            <person name="van der Lee T.A.J."/>
        </authorList>
    </citation>
    <scope>NUCLEOTIDE SEQUENCE [LARGE SCALE GENOMIC DNA]</scope>
    <source>
        <strain evidence="9 10">JEL517</strain>
    </source>
</reference>
<dbReference type="GO" id="GO:0000139">
    <property type="term" value="C:Golgi membrane"/>
    <property type="evidence" value="ECO:0007669"/>
    <property type="project" value="UniProtKB-SubCell"/>
</dbReference>
<comment type="similarity">
    <text evidence="2">Belongs to the COG7 family.</text>
</comment>
<dbReference type="GO" id="GO:0006890">
    <property type="term" value="P:retrograde vesicle-mediated transport, Golgi to endoplasmic reticulum"/>
    <property type="evidence" value="ECO:0007669"/>
    <property type="project" value="TreeGrafter"/>
</dbReference>
<dbReference type="RefSeq" id="XP_031025322.1">
    <property type="nucleotide sequence ID" value="XM_031168615.1"/>
</dbReference>
<keyword evidence="7" id="KW-0472">Membrane</keyword>
<dbReference type="OrthoDB" id="249612at2759"/>
<protein>
    <recommendedName>
        <fullName evidence="3">Conserved oligomeric Golgi complex subunit 7</fullName>
    </recommendedName>
    <alternativeName>
        <fullName evidence="8">Component of oligomeric Golgi complex 7</fullName>
    </alternativeName>
</protein>
<dbReference type="GO" id="GO:0017119">
    <property type="term" value="C:Golgi transport complex"/>
    <property type="evidence" value="ECO:0007669"/>
    <property type="project" value="InterPro"/>
</dbReference>
<dbReference type="GeneID" id="42003912"/>
<dbReference type="PANTHER" id="PTHR21443">
    <property type="entry name" value="CONSERVED OLIGOMERIC GOLGI COMPLEX COMPONENT 7"/>
    <property type="match status" value="1"/>
</dbReference>
<comment type="caution">
    <text evidence="9">The sequence shown here is derived from an EMBL/GenBank/DDBJ whole genome shotgun (WGS) entry which is preliminary data.</text>
</comment>
<evidence type="ECO:0000256" key="3">
    <source>
        <dbReference type="ARBA" id="ARBA00020984"/>
    </source>
</evidence>
<evidence type="ECO:0000313" key="10">
    <source>
        <dbReference type="Proteomes" id="UP000319731"/>
    </source>
</evidence>
<name>A0A507C9J6_9FUNG</name>
<dbReference type="EMBL" id="QEAO01000012">
    <property type="protein sequence ID" value="TPX34644.1"/>
    <property type="molecule type" value="Genomic_DNA"/>
</dbReference>
<dbReference type="Pfam" id="PF10191">
    <property type="entry name" value="COG7"/>
    <property type="match status" value="1"/>
</dbReference>
<keyword evidence="6" id="KW-0333">Golgi apparatus</keyword>
<evidence type="ECO:0000313" key="9">
    <source>
        <dbReference type="EMBL" id="TPX34644.1"/>
    </source>
</evidence>
<dbReference type="InterPro" id="IPR019335">
    <property type="entry name" value="COG7"/>
</dbReference>
<dbReference type="GO" id="GO:0007030">
    <property type="term" value="P:Golgi organization"/>
    <property type="evidence" value="ECO:0007669"/>
    <property type="project" value="TreeGrafter"/>
</dbReference>
<accession>A0A507C9J6</accession>
<keyword evidence="4" id="KW-0813">Transport</keyword>
<evidence type="ECO:0000256" key="7">
    <source>
        <dbReference type="ARBA" id="ARBA00023136"/>
    </source>
</evidence>
<keyword evidence="10" id="KW-1185">Reference proteome</keyword>
<sequence>MNGLPPISTSANAASGTSSVFIVALNHFAAPEFDLESWLNSMLSPVNASTPASASTTVANEDVDYIIDSDPTAPSSSSAATPSIDRLASGILSQLEQLSFELSTQLDTLSTTTINALPQVLHDLGQARKQSSVVSSLVRESKLAMSKRHQEDDTNVTFEHLTRVDTVKTRMEASKKMLKEAENWNTLPAEMEGIFAGKDHLTAATRLQEAQRSLVLLTGAPDYEDRKALLATLQNKLEAALSPQLVTALNDRDVDACKKLYRVFMQIQRTGDFATYYYKSRKGGVVKTWESTSRSDKLIEGLEAFYEEVDKVVTKEAQWLPYVFPHPLDTLQELIKDIFSSLDMKSRLSGLELPVIVQAYIVTVGYGFKLEKLLASVSPLGDTPSSPGRAVDSSQSLAAMFEPFLQIQQDYSIRESALLMSQLSATTSTFTKSRDVEIVQPAFDAIRPLVSHIEAAITRCRAFTFGFGVKGLVDAVNSYIERIASVYTNAVLKYLGGADSEWGQFQVGLRVLGICCTLLQRLSELEPGIRRIVALAESRRDTSSIDECASATSILRASTLNSLALQTLISSASNTILVQLTPIETLAKAAQKRAFDILITPIQKQLDVTPSLPVWNASAPTTSSPFGIEVPQFSLSPSSYATRMGEHLLALPQQIELYQDDEALRWNVKELPYLATEEIEEPEVEPAFLWMTCVVRAAASLFSTSILKIDKLSPHGCLQLKEDVGYMINVFAAMDVEPDATLVAVRKGVEGKELLKGEINYEKVKAVVDDENVSRWMTRALEPSSSQ</sequence>
<organism evidence="9 10">
    <name type="scientific">Synchytrium microbalum</name>
    <dbReference type="NCBI Taxonomy" id="1806994"/>
    <lineage>
        <taxon>Eukaryota</taxon>
        <taxon>Fungi</taxon>
        <taxon>Fungi incertae sedis</taxon>
        <taxon>Chytridiomycota</taxon>
        <taxon>Chytridiomycota incertae sedis</taxon>
        <taxon>Chytridiomycetes</taxon>
        <taxon>Synchytriales</taxon>
        <taxon>Synchytriaceae</taxon>
        <taxon>Synchytrium</taxon>
    </lineage>
</organism>
<dbReference type="AlphaFoldDB" id="A0A507C9J6"/>
<dbReference type="PANTHER" id="PTHR21443:SF0">
    <property type="entry name" value="CONSERVED OLIGOMERIC GOLGI COMPLEX SUBUNIT 7"/>
    <property type="match status" value="1"/>
</dbReference>
<keyword evidence="5" id="KW-0653">Protein transport</keyword>
<evidence type="ECO:0000256" key="6">
    <source>
        <dbReference type="ARBA" id="ARBA00023034"/>
    </source>
</evidence>
<dbReference type="STRING" id="1806994.A0A507C9J6"/>
<proteinExistence type="inferred from homology"/>
<comment type="subcellular location">
    <subcellularLocation>
        <location evidence="1">Golgi apparatus membrane</location>
        <topology evidence="1">Peripheral membrane protein</topology>
    </subcellularLocation>
</comment>